<sequence>MKTMKKSMGMNKMLGTIKRRATAGIGGAEAVSGPQGDSPEAMAFQAVAGDEVLYLPTIVDAAESSPAASAECAKLIRKFLARENISRPSLQYNAIMLLRILTDNPNIATFTRNFDKKFVDTAKDLLKYAKDPSVRTILVETLDSFEYTKSYDEGLALLIEMWKKEKPRVYKNYGNAMPPQQLTARTLNAPPFQPTPSDTYFASSQPSAPRSSRLPDAVQLAARLEEAQTSAKLLTQVVSNTPPQEILDNDLVKEFVGRCQRASRSIQGYMTAENPAPDNDTMENLLDTNEQLQTALNTHQRAVLSARKQLGISSNNSPSHPGTPSPDLPLVSGANNGTANGSGSGSGGTGSSRAHASSSRAEGVPPPPPPRDGAGKGKGAVTPYAASTNDDPRDPFRDPQDEPAVGPRPKASISGDDLLRLGSLEVDFNKYALSGSAGGSGSSNRAGKERETVDTTTDDDDLYDSAPRQKHSAGGSSSRP</sequence>
<evidence type="ECO:0000256" key="1">
    <source>
        <dbReference type="SAM" id="Coils"/>
    </source>
</evidence>
<evidence type="ECO:0000259" key="3">
    <source>
        <dbReference type="PROSITE" id="PS50909"/>
    </source>
</evidence>
<gene>
    <name evidence="4" type="ORF">SAPIO_CDS5088</name>
</gene>
<dbReference type="PROSITE" id="PS50909">
    <property type="entry name" value="GAT"/>
    <property type="match status" value="1"/>
</dbReference>
<feature type="compositionally biased region" description="Polar residues" evidence="2">
    <location>
        <begin position="311"/>
        <end position="320"/>
    </location>
</feature>
<dbReference type="SUPFAM" id="SSF89009">
    <property type="entry name" value="GAT-like domain"/>
    <property type="match status" value="1"/>
</dbReference>
<reference evidence="4 5" key="1">
    <citation type="journal article" date="2014" name="Genome Announc.">
        <title>Draft genome sequence of the pathogenic fungus Scedosporium apiospermum.</title>
        <authorList>
            <person name="Vandeputte P."/>
            <person name="Ghamrawi S."/>
            <person name="Rechenmann M."/>
            <person name="Iltis A."/>
            <person name="Giraud S."/>
            <person name="Fleury M."/>
            <person name="Thornton C."/>
            <person name="Delhaes L."/>
            <person name="Meyer W."/>
            <person name="Papon N."/>
            <person name="Bouchara J.P."/>
        </authorList>
    </citation>
    <scope>NUCLEOTIDE SEQUENCE [LARGE SCALE GENOMIC DNA]</scope>
    <source>
        <strain evidence="4 5">IHEM 14462</strain>
    </source>
</reference>
<dbReference type="KEGG" id="sapo:SAPIO_CDS5088"/>
<dbReference type="CDD" id="cd21383">
    <property type="entry name" value="GAT_GGA_Tom1-like"/>
    <property type="match status" value="1"/>
</dbReference>
<accession>A0A084G6Q4</accession>
<proteinExistence type="predicted"/>
<dbReference type="HOGENOM" id="CLU_031989_1_0_1"/>
<comment type="caution">
    <text evidence="4">The sequence shown here is derived from an EMBL/GenBank/DDBJ whole genome shotgun (WGS) entry which is preliminary data.</text>
</comment>
<feature type="compositionally biased region" description="Basic and acidic residues" evidence="2">
    <location>
        <begin position="390"/>
        <end position="400"/>
    </location>
</feature>
<dbReference type="OMA" id="KPSWQYN"/>
<dbReference type="Proteomes" id="UP000028545">
    <property type="component" value="Unassembled WGS sequence"/>
</dbReference>
<dbReference type="InterPro" id="IPR008942">
    <property type="entry name" value="ENTH_VHS"/>
</dbReference>
<name>A0A084G6Q4_PSEDA</name>
<protein>
    <recommendedName>
        <fullName evidence="3">GAT domain-containing protein</fullName>
    </recommendedName>
</protein>
<dbReference type="RefSeq" id="XP_016642815.1">
    <property type="nucleotide sequence ID" value="XM_016787484.1"/>
</dbReference>
<dbReference type="GO" id="GO:0043130">
    <property type="term" value="F:ubiquitin binding"/>
    <property type="evidence" value="ECO:0007669"/>
    <property type="project" value="InterPro"/>
</dbReference>
<feature type="region of interest" description="Disordered" evidence="2">
    <location>
        <begin position="432"/>
        <end position="480"/>
    </location>
</feature>
<dbReference type="EMBL" id="JOWA01000097">
    <property type="protein sequence ID" value="KEZ43016.1"/>
    <property type="molecule type" value="Genomic_DNA"/>
</dbReference>
<dbReference type="GO" id="GO:0035091">
    <property type="term" value="F:phosphatidylinositol binding"/>
    <property type="evidence" value="ECO:0007669"/>
    <property type="project" value="InterPro"/>
</dbReference>
<feature type="domain" description="GAT" evidence="3">
    <location>
        <begin position="215"/>
        <end position="304"/>
    </location>
</feature>
<dbReference type="Gene3D" id="1.25.40.90">
    <property type="match status" value="1"/>
</dbReference>
<dbReference type="OrthoDB" id="5393057at2759"/>
<evidence type="ECO:0000313" key="4">
    <source>
        <dbReference type="EMBL" id="KEZ43016.1"/>
    </source>
</evidence>
<dbReference type="InterPro" id="IPR038425">
    <property type="entry name" value="GAT_sf"/>
</dbReference>
<feature type="compositionally biased region" description="Gly residues" evidence="2">
    <location>
        <begin position="340"/>
        <end position="350"/>
    </location>
</feature>
<dbReference type="SUPFAM" id="SSF48464">
    <property type="entry name" value="ENTH/VHS domain"/>
    <property type="match status" value="1"/>
</dbReference>
<keyword evidence="5" id="KW-1185">Reference proteome</keyword>
<evidence type="ECO:0000256" key="2">
    <source>
        <dbReference type="SAM" id="MobiDB-lite"/>
    </source>
</evidence>
<keyword evidence="1" id="KW-0175">Coiled coil</keyword>
<dbReference type="Gene3D" id="1.20.58.160">
    <property type="match status" value="1"/>
</dbReference>
<feature type="compositionally biased region" description="Low complexity" evidence="2">
    <location>
        <begin position="202"/>
        <end position="212"/>
    </location>
</feature>
<evidence type="ECO:0000313" key="5">
    <source>
        <dbReference type="Proteomes" id="UP000028545"/>
    </source>
</evidence>
<feature type="region of interest" description="Disordered" evidence="2">
    <location>
        <begin position="311"/>
        <end position="417"/>
    </location>
</feature>
<dbReference type="InterPro" id="IPR004152">
    <property type="entry name" value="GAT_dom"/>
</dbReference>
<feature type="compositionally biased region" description="Low complexity" evidence="2">
    <location>
        <begin position="351"/>
        <end position="363"/>
    </location>
</feature>
<dbReference type="AlphaFoldDB" id="A0A084G6Q4"/>
<dbReference type="Pfam" id="PF03127">
    <property type="entry name" value="GAT"/>
    <property type="match status" value="1"/>
</dbReference>
<feature type="region of interest" description="Disordered" evidence="2">
    <location>
        <begin position="186"/>
        <end position="215"/>
    </location>
</feature>
<dbReference type="GeneID" id="27724160"/>
<dbReference type="VEuPathDB" id="FungiDB:SAPIO_CDS5088"/>
<organism evidence="4 5">
    <name type="scientific">Pseudallescheria apiosperma</name>
    <name type="common">Scedosporium apiospermum</name>
    <dbReference type="NCBI Taxonomy" id="563466"/>
    <lineage>
        <taxon>Eukaryota</taxon>
        <taxon>Fungi</taxon>
        <taxon>Dikarya</taxon>
        <taxon>Ascomycota</taxon>
        <taxon>Pezizomycotina</taxon>
        <taxon>Sordariomycetes</taxon>
        <taxon>Hypocreomycetidae</taxon>
        <taxon>Microascales</taxon>
        <taxon>Microascaceae</taxon>
        <taxon>Scedosporium</taxon>
    </lineage>
</organism>
<feature type="coiled-coil region" evidence="1">
    <location>
        <begin position="282"/>
        <end position="309"/>
    </location>
</feature>